<keyword evidence="1" id="KW-0472">Membrane</keyword>
<keyword evidence="3" id="KW-1185">Reference proteome</keyword>
<proteinExistence type="predicted"/>
<keyword evidence="1" id="KW-1133">Transmembrane helix</keyword>
<protein>
    <recommendedName>
        <fullName evidence="4">PilN domain-containing protein</fullName>
    </recommendedName>
</protein>
<organism evidence="2 3">
    <name type="scientific">Chryseolinea soli</name>
    <dbReference type="NCBI Taxonomy" id="2321403"/>
    <lineage>
        <taxon>Bacteria</taxon>
        <taxon>Pseudomonadati</taxon>
        <taxon>Bacteroidota</taxon>
        <taxon>Cytophagia</taxon>
        <taxon>Cytophagales</taxon>
        <taxon>Fulvivirgaceae</taxon>
        <taxon>Chryseolinea</taxon>
    </lineage>
</organism>
<dbReference type="OrthoDB" id="783374at2"/>
<keyword evidence="1" id="KW-0812">Transmembrane</keyword>
<evidence type="ECO:0000313" key="3">
    <source>
        <dbReference type="Proteomes" id="UP000266183"/>
    </source>
</evidence>
<evidence type="ECO:0000256" key="1">
    <source>
        <dbReference type="SAM" id="Phobius"/>
    </source>
</evidence>
<dbReference type="KEGG" id="chk:D4L85_00775"/>
<reference evidence="3" key="1">
    <citation type="submission" date="2018-09" db="EMBL/GenBank/DDBJ databases">
        <title>Chryseolinea sp. KIS68-18 isolated from soil.</title>
        <authorList>
            <person name="Weon H.-Y."/>
            <person name="Kwon S.-W."/>
            <person name="Lee S.A."/>
        </authorList>
    </citation>
    <scope>NUCLEOTIDE SEQUENCE [LARGE SCALE GENOMIC DNA]</scope>
    <source>
        <strain evidence="3">KIS68-18</strain>
    </source>
</reference>
<dbReference type="Proteomes" id="UP000266183">
    <property type="component" value="Chromosome"/>
</dbReference>
<gene>
    <name evidence="2" type="ORF">D4L85_00775</name>
</gene>
<name>A0A385SE12_9BACT</name>
<dbReference type="EMBL" id="CP032382">
    <property type="protein sequence ID" value="AYB29204.1"/>
    <property type="molecule type" value="Genomic_DNA"/>
</dbReference>
<dbReference type="RefSeq" id="WP_119752527.1">
    <property type="nucleotide sequence ID" value="NZ_CP032382.1"/>
</dbReference>
<sequence length="407" mass="44998">MSIRSIINFEEASNTSIGVNFLYGASETFISYCVLQKQKGEVTLVKSKAQLESTEQLISELGPYLLQDIRIHVNVEGRGVLTKEVPKPANQQAQDLFSIFPGVKEQDFIAQGYSGAETEFCSLLRKEFLESNVFYKRYGKRVVSISLGKFIFGALIPFLEKGPTVSLPDATIHISENKIQKIDSAISTTSSSILVGTQQIDGECGVAYGAALSIFLGTSELVLSGITETDYATELFDAKKSVFKTARLALLLLLGVLLCNALVFFKLKGDVSEMTSEISQQEVMVSGQHKQLKEAAQIEKIYNGLGWSENSQPIWYADQLASTLTNEIELSNLQIGVVDAGRLRKDKQYFFQSAQILVRGYSSEAAAVTAWLSKVETLPWVDHVEGQTYRYDGKSKMGLFEFAIHVK</sequence>
<evidence type="ECO:0000313" key="2">
    <source>
        <dbReference type="EMBL" id="AYB29204.1"/>
    </source>
</evidence>
<accession>A0A385SE12</accession>
<dbReference type="AlphaFoldDB" id="A0A385SE12"/>
<feature type="transmembrane region" description="Helical" evidence="1">
    <location>
        <begin position="248"/>
        <end position="267"/>
    </location>
</feature>
<evidence type="ECO:0008006" key="4">
    <source>
        <dbReference type="Google" id="ProtNLM"/>
    </source>
</evidence>